<dbReference type="GO" id="GO:0016787">
    <property type="term" value="F:hydrolase activity"/>
    <property type="evidence" value="ECO:0007669"/>
    <property type="project" value="UniProtKB-KW"/>
</dbReference>
<dbReference type="EC" id="3.1.-.-" evidence="5"/>
<dbReference type="GO" id="GO:0090729">
    <property type="term" value="F:toxin activity"/>
    <property type="evidence" value="ECO:0007669"/>
    <property type="project" value="UniProtKB-KW"/>
</dbReference>
<dbReference type="InterPro" id="IPR051619">
    <property type="entry name" value="TypeII_TA_RNase_PINc/VapC"/>
</dbReference>
<name>A0AAJ6BMX5_9SPHN</name>
<protein>
    <recommendedName>
        <fullName evidence="5">Ribonuclease VapC</fullName>
        <shortName evidence="5">RNase VapC</shortName>
        <ecNumber evidence="5">3.1.-.-</ecNumber>
    </recommendedName>
    <alternativeName>
        <fullName evidence="5">Toxin VapC</fullName>
    </alternativeName>
</protein>
<proteinExistence type="inferred from homology"/>
<keyword evidence="2 5" id="KW-0540">Nuclease</keyword>
<dbReference type="PANTHER" id="PTHR35901">
    <property type="entry name" value="RIBONUCLEASE VAPC3"/>
    <property type="match status" value="1"/>
</dbReference>
<dbReference type="GO" id="GO:0000287">
    <property type="term" value="F:magnesium ion binding"/>
    <property type="evidence" value="ECO:0007669"/>
    <property type="project" value="UniProtKB-UniRule"/>
</dbReference>
<reference evidence="7" key="1">
    <citation type="submission" date="2023-03" db="EMBL/GenBank/DDBJ databases">
        <title>Andean soil-derived lignocellulolytic bacterial consortium as a source of novel taxa and putative plastic-active enzymes.</title>
        <authorList>
            <person name="Diaz-Garcia L."/>
            <person name="Chuvochina M."/>
            <person name="Feuerriegel G."/>
            <person name="Bunk B."/>
            <person name="Sproer C."/>
            <person name="Streit W.R."/>
            <person name="Rodriguez L.M."/>
            <person name="Overmann J."/>
            <person name="Jimenez D.J."/>
        </authorList>
    </citation>
    <scope>NUCLEOTIDE SEQUENCE</scope>
    <source>
        <strain evidence="7">MAG 26</strain>
    </source>
</reference>
<feature type="binding site" evidence="5">
    <location>
        <position position="7"/>
    </location>
    <ligand>
        <name>Mg(2+)</name>
        <dbReference type="ChEBI" id="CHEBI:18420"/>
    </ligand>
</feature>
<evidence type="ECO:0000256" key="4">
    <source>
        <dbReference type="ARBA" id="ARBA00022801"/>
    </source>
</evidence>
<evidence type="ECO:0000313" key="8">
    <source>
        <dbReference type="Proteomes" id="UP001218362"/>
    </source>
</evidence>
<dbReference type="Proteomes" id="UP001218362">
    <property type="component" value="Chromosome"/>
</dbReference>
<dbReference type="SUPFAM" id="SSF88723">
    <property type="entry name" value="PIN domain-like"/>
    <property type="match status" value="1"/>
</dbReference>
<evidence type="ECO:0000259" key="6">
    <source>
        <dbReference type="Pfam" id="PF01850"/>
    </source>
</evidence>
<dbReference type="Pfam" id="PF01850">
    <property type="entry name" value="PIN"/>
    <property type="match status" value="1"/>
</dbReference>
<dbReference type="PANTHER" id="PTHR35901:SF1">
    <property type="entry name" value="EXONUCLEASE VAPC9"/>
    <property type="match status" value="1"/>
</dbReference>
<organism evidence="7 8">
    <name type="scientific">Candidatus Andeanibacterium colombiense</name>
    <dbReference type="NCBI Taxonomy" id="3121345"/>
    <lineage>
        <taxon>Bacteria</taxon>
        <taxon>Pseudomonadati</taxon>
        <taxon>Pseudomonadota</taxon>
        <taxon>Alphaproteobacteria</taxon>
        <taxon>Sphingomonadales</taxon>
        <taxon>Sphingomonadaceae</taxon>
        <taxon>Candidatus Andeanibacterium</taxon>
    </lineage>
</organism>
<keyword evidence="5" id="KW-0800">Toxin</keyword>
<accession>A0AAJ6BMX5</accession>
<gene>
    <name evidence="5" type="primary">vapC</name>
    <name evidence="7" type="ORF">P0Y56_09940</name>
</gene>
<dbReference type="GO" id="GO:0004540">
    <property type="term" value="F:RNA nuclease activity"/>
    <property type="evidence" value="ECO:0007669"/>
    <property type="project" value="InterPro"/>
</dbReference>
<dbReference type="InterPro" id="IPR002716">
    <property type="entry name" value="PIN_dom"/>
</dbReference>
<evidence type="ECO:0000256" key="5">
    <source>
        <dbReference type="HAMAP-Rule" id="MF_00265"/>
    </source>
</evidence>
<keyword evidence="4 5" id="KW-0378">Hydrolase</keyword>
<keyword evidence="5" id="KW-0460">Magnesium</keyword>
<dbReference type="Gene3D" id="3.40.50.1010">
    <property type="entry name" value="5'-nuclease"/>
    <property type="match status" value="1"/>
</dbReference>
<keyword evidence="1 5" id="KW-1277">Toxin-antitoxin system</keyword>
<evidence type="ECO:0000256" key="2">
    <source>
        <dbReference type="ARBA" id="ARBA00022722"/>
    </source>
</evidence>
<feature type="binding site" evidence="5">
    <location>
        <position position="107"/>
    </location>
    <ligand>
        <name>Mg(2+)</name>
        <dbReference type="ChEBI" id="CHEBI:18420"/>
    </ligand>
</feature>
<feature type="domain" description="PIN" evidence="6">
    <location>
        <begin position="5"/>
        <end position="132"/>
    </location>
</feature>
<sequence length="142" mass="15312">MALHYLDASAVVCALVREPAANRVRAWLGVQDPGALAISPWVATEVASALSMKIRTGDLSLQQRAEALSEWQFFRDESLIELSIERDTFEKAADFVGRAELSLRAGDALHLAICAANACSLVTLDERMAKAALELGVAVTEI</sequence>
<dbReference type="InterPro" id="IPR022907">
    <property type="entry name" value="VapC_family"/>
</dbReference>
<dbReference type="HAMAP" id="MF_00265">
    <property type="entry name" value="VapC_Nob1"/>
    <property type="match status" value="1"/>
</dbReference>
<comment type="cofactor">
    <cofactor evidence="5">
        <name>Mg(2+)</name>
        <dbReference type="ChEBI" id="CHEBI:18420"/>
    </cofactor>
</comment>
<evidence type="ECO:0000256" key="1">
    <source>
        <dbReference type="ARBA" id="ARBA00022649"/>
    </source>
</evidence>
<keyword evidence="3 5" id="KW-0479">Metal-binding</keyword>
<dbReference type="KEGG" id="acob:P0Y56_09940"/>
<comment type="similarity">
    <text evidence="5">Belongs to the PINc/VapC protein family.</text>
</comment>
<evidence type="ECO:0000313" key="7">
    <source>
        <dbReference type="EMBL" id="WEK45356.1"/>
    </source>
</evidence>
<dbReference type="AlphaFoldDB" id="A0AAJ6BMX5"/>
<evidence type="ECO:0000256" key="3">
    <source>
        <dbReference type="ARBA" id="ARBA00022723"/>
    </source>
</evidence>
<dbReference type="CDD" id="cd09874">
    <property type="entry name" value="PIN_MT3492-like"/>
    <property type="match status" value="1"/>
</dbReference>
<dbReference type="EMBL" id="CP119316">
    <property type="protein sequence ID" value="WEK45356.1"/>
    <property type="molecule type" value="Genomic_DNA"/>
</dbReference>
<dbReference type="InterPro" id="IPR029060">
    <property type="entry name" value="PIN-like_dom_sf"/>
</dbReference>
<comment type="function">
    <text evidence="5">Toxic component of a toxin-antitoxin (TA) system. An RNase.</text>
</comment>